<feature type="region of interest" description="Disordered" evidence="2">
    <location>
        <begin position="496"/>
        <end position="521"/>
    </location>
</feature>
<proteinExistence type="predicted"/>
<dbReference type="Proteomes" id="UP000321570">
    <property type="component" value="Unassembled WGS sequence"/>
</dbReference>
<keyword evidence="5" id="KW-1185">Reference proteome</keyword>
<dbReference type="GO" id="GO:0005634">
    <property type="term" value="C:nucleus"/>
    <property type="evidence" value="ECO:0007669"/>
    <property type="project" value="InterPro"/>
</dbReference>
<protein>
    <recommendedName>
        <fullName evidence="3">Rap-GAP domain-containing protein</fullName>
    </recommendedName>
</protein>
<dbReference type="PROSITE" id="PS50085">
    <property type="entry name" value="RAPGAP"/>
    <property type="match status" value="1"/>
</dbReference>
<dbReference type="EMBL" id="CABIJS010000210">
    <property type="protein sequence ID" value="VUZ46311.1"/>
    <property type="molecule type" value="Genomic_DNA"/>
</dbReference>
<organism evidence="4 5">
    <name type="scientific">Hymenolepis diminuta</name>
    <name type="common">Rat tapeworm</name>
    <dbReference type="NCBI Taxonomy" id="6216"/>
    <lineage>
        <taxon>Eukaryota</taxon>
        <taxon>Metazoa</taxon>
        <taxon>Spiralia</taxon>
        <taxon>Lophotrochozoa</taxon>
        <taxon>Platyhelminthes</taxon>
        <taxon>Cestoda</taxon>
        <taxon>Eucestoda</taxon>
        <taxon>Cyclophyllidea</taxon>
        <taxon>Hymenolepididae</taxon>
        <taxon>Hymenolepis</taxon>
    </lineage>
</organism>
<dbReference type="PANTHER" id="PTHR10063">
    <property type="entry name" value="TUBERIN"/>
    <property type="match status" value="1"/>
</dbReference>
<dbReference type="SUPFAM" id="SSF111347">
    <property type="entry name" value="Rap/Ran-GAP"/>
    <property type="match status" value="1"/>
</dbReference>
<dbReference type="InterPro" id="IPR027107">
    <property type="entry name" value="Tuberin/Ral-act_asu"/>
</dbReference>
<evidence type="ECO:0000259" key="3">
    <source>
        <dbReference type="PROSITE" id="PS50085"/>
    </source>
</evidence>
<dbReference type="GO" id="GO:0005096">
    <property type="term" value="F:GTPase activator activity"/>
    <property type="evidence" value="ECO:0007669"/>
    <property type="project" value="UniProtKB-KW"/>
</dbReference>
<dbReference type="Gene3D" id="3.40.50.11210">
    <property type="entry name" value="Rap/Ran-GAP"/>
    <property type="match status" value="1"/>
</dbReference>
<keyword evidence="1" id="KW-0343">GTPase activation</keyword>
<feature type="domain" description="Rap-GAP" evidence="3">
    <location>
        <begin position="660"/>
        <end position="867"/>
    </location>
</feature>
<gene>
    <name evidence="4" type="ORF">WMSIL1_LOCUS6094</name>
</gene>
<evidence type="ECO:0000313" key="4">
    <source>
        <dbReference type="EMBL" id="VUZ46311.1"/>
    </source>
</evidence>
<sequence>MLSQFYRILHILLTDKSCNFAGEVIRSDCGRLFSYSLPGSGLLVLDFIQAADEILGSSAIQNEALRARAMSVIVSLLSFQNHFGSFKALDPTTRDIKVKDTEDIIPLLVSRLFRGVVAETSERARQVALSGLLTLCYTNFRRISTSRFFSAEKTTLLRNCLVTLLRCARISNRAVALTAISMLQALTECSDMVFDVNPTYPLLIIQSLAWNLAFLWSQAYTEEKISPTFKMLLTANISALVEWTVKIPLPILTSPFVDLNKKAQDNGQDRSKEVTCLWVVFSVLEFICSSLTTSVQLEPAGLGWVPGCPISDPLADEAESKFSDDLKPSKPSMDHHTDPVEMFSDQTFFLVPAPLTPECIRVAARFARCQLFHQLGRYPLSSTNDVLDSLIQEHHDRKVTGFLDNEELSFESVDQPDVQMFVINRSFLLSVLAVDSTSTSCSGDRATKTHHTSNDDALREEIVTDSCDVRIIMRDIAGKYVWDATQLCGLVPELSKKSPPAPPHKYTNPNHKKIRSSDAETEADSKTKLDFLALLLEDLVSQHPEFKSQLSLDETDEDVNGENNGVKEISPFERWASEQILTAVKNEKRIVDQLPEIPSLPFYGTDVNDPADTEEMKQWAMLNRRYTVVKQFLSQFGFLSPNRRPSVELLKKSLSLVREIKNLDKQKSRQTYKFAVIYIGPGQEDKQSILSNPRGSIEFERFVSSLGWSVNLATHHGFKGGLQYPEDGDIATYFANPTVEAIFHVATQMPSITEEDRHRMFKHLGNDEVMIIWTEHWRAFRRSSLRTEFGDVLIIISPLSNGLFRVEIRKEPEIPFFGPLIDGMLVPEEYLPFLVRATAIQANSTINSRKPSFKEQFEERANYLQTIITNHMQNSAFEDFVMQVALPKPLPGQDIAGRQCRPITPSSFPTPLSNNAESARSPNAPLKDVSPIIRIRRRIRNRSFSVSEQEELVSVNSTNNKHNQRRSSLHTPEITATYCAPVDAVNLVTSTDVPSTQALAPAPSSNIKEQSRGLFSRISLKHKRRSFVAQGRRASLGRVFNH</sequence>
<dbReference type="GO" id="GO:0051056">
    <property type="term" value="P:regulation of small GTPase mediated signal transduction"/>
    <property type="evidence" value="ECO:0007669"/>
    <property type="project" value="InterPro"/>
</dbReference>
<dbReference type="Pfam" id="PF02145">
    <property type="entry name" value="Rap_GAP"/>
    <property type="match status" value="1"/>
</dbReference>
<dbReference type="InterPro" id="IPR000331">
    <property type="entry name" value="Rap/Ran_GAP_dom"/>
</dbReference>
<evidence type="ECO:0000313" key="5">
    <source>
        <dbReference type="Proteomes" id="UP000321570"/>
    </source>
</evidence>
<reference evidence="4 5" key="1">
    <citation type="submission" date="2019-07" db="EMBL/GenBank/DDBJ databases">
        <authorList>
            <person name="Jastrzebski P J."/>
            <person name="Paukszto L."/>
            <person name="Jastrzebski P J."/>
        </authorList>
    </citation>
    <scope>NUCLEOTIDE SEQUENCE [LARGE SCALE GENOMIC DNA]</scope>
    <source>
        <strain evidence="4 5">WMS-il1</strain>
    </source>
</reference>
<dbReference type="InterPro" id="IPR035974">
    <property type="entry name" value="Rap/Ran-GAP_sf"/>
</dbReference>
<dbReference type="AlphaFoldDB" id="A0A564YGB0"/>
<evidence type="ECO:0000256" key="1">
    <source>
        <dbReference type="ARBA" id="ARBA00022468"/>
    </source>
</evidence>
<dbReference type="PANTHER" id="PTHR10063:SF11">
    <property type="entry name" value="RHO GTPASE-ACTIVATING PROTEIN CG5521-RELATED"/>
    <property type="match status" value="1"/>
</dbReference>
<name>A0A564YGB0_HYMDI</name>
<dbReference type="GO" id="GO:0005737">
    <property type="term" value="C:cytoplasm"/>
    <property type="evidence" value="ECO:0007669"/>
    <property type="project" value="TreeGrafter"/>
</dbReference>
<evidence type="ECO:0000256" key="2">
    <source>
        <dbReference type="SAM" id="MobiDB-lite"/>
    </source>
</evidence>
<dbReference type="FunFam" id="3.40.50.11210:FF:000001">
    <property type="entry name" value="Ral GTPase-activating protein subunit alpha-1 isoform 1"/>
    <property type="match status" value="1"/>
</dbReference>
<accession>A0A564YGB0</accession>